<protein>
    <submittedName>
        <fullName evidence="3">Uncharacterized protein</fullName>
    </submittedName>
</protein>
<keyword evidence="4" id="KW-1185">Reference proteome</keyword>
<keyword evidence="2" id="KW-0812">Transmembrane</keyword>
<sequence>MASLTGRQRSRPMIKITILLLTASILLIAINTTALYQLSSPLSNPPHPFRPAVSPHQLNSTG</sequence>
<proteinExistence type="predicted"/>
<gene>
    <name evidence="3" type="ORF">C5167_011630</name>
</gene>
<evidence type="ECO:0000256" key="1">
    <source>
        <dbReference type="SAM" id="MobiDB-lite"/>
    </source>
</evidence>
<evidence type="ECO:0000256" key="2">
    <source>
        <dbReference type="SAM" id="Phobius"/>
    </source>
</evidence>
<name>A0A4Y7K3J8_PAPSO</name>
<dbReference type="Gramene" id="RZC67943">
    <property type="protein sequence ID" value="RZC67943"/>
    <property type="gene ID" value="C5167_011630"/>
</dbReference>
<evidence type="ECO:0000313" key="4">
    <source>
        <dbReference type="Proteomes" id="UP000316621"/>
    </source>
</evidence>
<feature type="transmembrane region" description="Helical" evidence="2">
    <location>
        <begin position="12"/>
        <end position="36"/>
    </location>
</feature>
<reference evidence="3 4" key="1">
    <citation type="journal article" date="2018" name="Science">
        <title>The opium poppy genome and morphinan production.</title>
        <authorList>
            <person name="Guo L."/>
            <person name="Winzer T."/>
            <person name="Yang X."/>
            <person name="Li Y."/>
            <person name="Ning Z."/>
            <person name="He Z."/>
            <person name="Teodor R."/>
            <person name="Lu Y."/>
            <person name="Bowser T.A."/>
            <person name="Graham I.A."/>
            <person name="Ye K."/>
        </authorList>
    </citation>
    <scope>NUCLEOTIDE SEQUENCE [LARGE SCALE GENOMIC DNA]</scope>
    <source>
        <strain evidence="4">cv. HN1</strain>
        <tissue evidence="3">Leaves</tissue>
    </source>
</reference>
<dbReference type="AlphaFoldDB" id="A0A4Y7K3J8"/>
<accession>A0A4Y7K3J8</accession>
<keyword evidence="2" id="KW-0472">Membrane</keyword>
<dbReference type="EMBL" id="CM010720">
    <property type="protein sequence ID" value="RZC67943.1"/>
    <property type="molecule type" value="Genomic_DNA"/>
</dbReference>
<feature type="region of interest" description="Disordered" evidence="1">
    <location>
        <begin position="41"/>
        <end position="62"/>
    </location>
</feature>
<organism evidence="3 4">
    <name type="scientific">Papaver somniferum</name>
    <name type="common">Opium poppy</name>
    <dbReference type="NCBI Taxonomy" id="3469"/>
    <lineage>
        <taxon>Eukaryota</taxon>
        <taxon>Viridiplantae</taxon>
        <taxon>Streptophyta</taxon>
        <taxon>Embryophyta</taxon>
        <taxon>Tracheophyta</taxon>
        <taxon>Spermatophyta</taxon>
        <taxon>Magnoliopsida</taxon>
        <taxon>Ranunculales</taxon>
        <taxon>Papaveraceae</taxon>
        <taxon>Papaveroideae</taxon>
        <taxon>Papaver</taxon>
    </lineage>
</organism>
<evidence type="ECO:0000313" key="3">
    <source>
        <dbReference type="EMBL" id="RZC67943.1"/>
    </source>
</evidence>
<keyword evidence="2" id="KW-1133">Transmembrane helix</keyword>
<dbReference type="Proteomes" id="UP000316621">
    <property type="component" value="Chromosome 6"/>
</dbReference>